<evidence type="ECO:0000313" key="2">
    <source>
        <dbReference type="EMBL" id="QXE23421.1"/>
    </source>
</evidence>
<dbReference type="PANTHER" id="PTHR35519:SF2">
    <property type="entry name" value="PH DOMAIN PROTEIN"/>
    <property type="match status" value="1"/>
</dbReference>
<gene>
    <name evidence="2" type="ORF">B6N60_02111</name>
</gene>
<feature type="transmembrane region" description="Helical" evidence="1">
    <location>
        <begin position="80"/>
        <end position="100"/>
    </location>
</feature>
<dbReference type="Proteomes" id="UP000683511">
    <property type="component" value="Chromosome"/>
</dbReference>
<dbReference type="KEGG" id="rsin:B6N60_02111"/>
<feature type="transmembrane region" description="Helical" evidence="1">
    <location>
        <begin position="133"/>
        <end position="161"/>
    </location>
</feature>
<dbReference type="RefSeq" id="WP_190607849.1">
    <property type="nucleotide sequence ID" value="NZ_CP021056.1"/>
</dbReference>
<protein>
    <recommendedName>
        <fullName evidence="4">DUF4112 domain-containing protein</fullName>
    </recommendedName>
</protein>
<keyword evidence="1" id="KW-0472">Membrane</keyword>
<keyword evidence="1" id="KW-1133">Transmembrane helix</keyword>
<evidence type="ECO:0000256" key="1">
    <source>
        <dbReference type="SAM" id="Phobius"/>
    </source>
</evidence>
<accession>A0A975T721</accession>
<keyword evidence="3" id="KW-1185">Reference proteome</keyword>
<dbReference type="PANTHER" id="PTHR35519">
    <property type="entry name" value="MEMBRANE PROTEINS"/>
    <property type="match status" value="1"/>
</dbReference>
<feature type="transmembrane region" description="Helical" evidence="1">
    <location>
        <begin position="47"/>
        <end position="68"/>
    </location>
</feature>
<evidence type="ECO:0008006" key="4">
    <source>
        <dbReference type="Google" id="ProtNLM"/>
    </source>
</evidence>
<sequence>MPNSADPFLPESHGYAPTLKRLRQLTKILDNAITIPGTQVGIGLDPIIGLLPVGGDFLGLALSFYIIIESARLGVAKATIGRMIVNVIFDSLVGVIPMLGDLFDFAWKANTYNIQLLEESLKSSNRQQKSDKWFMIALIAGLLLLLIVLIAIPIAIIRMVWTAFTAS</sequence>
<proteinExistence type="predicted"/>
<dbReference type="AlphaFoldDB" id="A0A975T721"/>
<dbReference type="Pfam" id="PF13430">
    <property type="entry name" value="DUF4112"/>
    <property type="match status" value="1"/>
</dbReference>
<name>A0A975T721_9NOST</name>
<evidence type="ECO:0000313" key="3">
    <source>
        <dbReference type="Proteomes" id="UP000683511"/>
    </source>
</evidence>
<dbReference type="EMBL" id="CP021056">
    <property type="protein sequence ID" value="QXE23421.1"/>
    <property type="molecule type" value="Genomic_DNA"/>
</dbReference>
<keyword evidence="1" id="KW-0812">Transmembrane</keyword>
<dbReference type="InterPro" id="IPR025187">
    <property type="entry name" value="DUF4112"/>
</dbReference>
<organism evidence="2 3">
    <name type="scientific">Richelia sinica FACHB-800</name>
    <dbReference type="NCBI Taxonomy" id="1357546"/>
    <lineage>
        <taxon>Bacteria</taxon>
        <taxon>Bacillati</taxon>
        <taxon>Cyanobacteriota</taxon>
        <taxon>Cyanophyceae</taxon>
        <taxon>Nostocales</taxon>
        <taxon>Nostocaceae</taxon>
        <taxon>Richelia</taxon>
    </lineage>
</organism>
<reference evidence="2" key="1">
    <citation type="submission" date="2017-04" db="EMBL/GenBank/DDBJ databases">
        <title>Genome deletions in a multicellular cyanobacterial endosymbiont for morphological adaptation in marine diatoms.</title>
        <authorList>
            <person name="Wang Y."/>
            <person name="Gao H."/>
            <person name="Li R."/>
            <person name="Xu X."/>
        </authorList>
    </citation>
    <scope>NUCLEOTIDE SEQUENCE</scope>
    <source>
        <strain evidence="2">FACHB 800</strain>
    </source>
</reference>